<evidence type="ECO:0000256" key="4">
    <source>
        <dbReference type="ARBA" id="ARBA00004741"/>
    </source>
</evidence>
<dbReference type="Gene3D" id="1.20.59.10">
    <property type="entry name" value="Chorismate mutase"/>
    <property type="match status" value="1"/>
</dbReference>
<dbReference type="PROSITE" id="PS51671">
    <property type="entry name" value="ACT"/>
    <property type="match status" value="1"/>
</dbReference>
<gene>
    <name evidence="21" type="ORF">HDU87_005318</name>
</gene>
<dbReference type="InterPro" id="IPR008242">
    <property type="entry name" value="Chor_mutase/pphenate_deHydtase"/>
</dbReference>
<proteinExistence type="predicted"/>
<keyword evidence="22" id="KW-1185">Reference proteome</keyword>
<comment type="function">
    <text evidence="2">Catalyzes the Claisen rearrangement of chorismate to prephenate and the decarboxylation/dehydration of prephenate to phenylpyruvate.</text>
</comment>
<dbReference type="GO" id="GO:0009094">
    <property type="term" value="P:L-phenylalanine biosynthetic process"/>
    <property type="evidence" value="ECO:0007669"/>
    <property type="project" value="UniProtKB-KW"/>
</dbReference>
<keyword evidence="8" id="KW-0963">Cytoplasm</keyword>
<dbReference type="Pfam" id="PF00800">
    <property type="entry name" value="PDT"/>
    <property type="match status" value="1"/>
</dbReference>
<evidence type="ECO:0000259" key="20">
    <source>
        <dbReference type="PROSITE" id="PS51671"/>
    </source>
</evidence>
<evidence type="ECO:0000313" key="22">
    <source>
        <dbReference type="Proteomes" id="UP001212152"/>
    </source>
</evidence>
<dbReference type="Proteomes" id="UP001212152">
    <property type="component" value="Unassembled WGS sequence"/>
</dbReference>
<dbReference type="SUPFAM" id="SSF53850">
    <property type="entry name" value="Periplasmic binding protein-like II"/>
    <property type="match status" value="1"/>
</dbReference>
<evidence type="ECO:0000256" key="1">
    <source>
        <dbReference type="ARBA" id="ARBA00000824"/>
    </source>
</evidence>
<protein>
    <recommendedName>
        <fullName evidence="7">Bifunctional chorismate mutase/prephenate dehydratase</fullName>
        <ecNumber evidence="6">4.2.1.51</ecNumber>
    </recommendedName>
    <alternativeName>
        <fullName evidence="16">Chorismate mutase-prephenate dehydratase</fullName>
    </alternativeName>
    <alternativeName>
        <fullName evidence="15">p-protein</fullName>
    </alternativeName>
</protein>
<comment type="subcellular location">
    <subcellularLocation>
        <location evidence="3">Cytoplasm</location>
    </subcellularLocation>
</comment>
<name>A0AAD5TMR2_9FUNG</name>
<dbReference type="SUPFAM" id="SSF48600">
    <property type="entry name" value="Chorismate mutase II"/>
    <property type="match status" value="1"/>
</dbReference>
<evidence type="ECO:0000259" key="18">
    <source>
        <dbReference type="PROSITE" id="PS51168"/>
    </source>
</evidence>
<keyword evidence="9" id="KW-0028">Amino-acid biosynthesis</keyword>
<dbReference type="Pfam" id="PF01817">
    <property type="entry name" value="CM_2"/>
    <property type="match status" value="1"/>
</dbReference>
<dbReference type="SMART" id="SM00830">
    <property type="entry name" value="CM_2"/>
    <property type="match status" value="1"/>
</dbReference>
<feature type="domain" description="ACT" evidence="20">
    <location>
        <begin position="310"/>
        <end position="387"/>
    </location>
</feature>
<evidence type="ECO:0000313" key="21">
    <source>
        <dbReference type="EMBL" id="KAJ3176449.1"/>
    </source>
</evidence>
<comment type="pathway">
    <text evidence="5">Metabolic intermediate biosynthesis; prephenate biosynthesis; prephenate from chorismate: step 1/1.</text>
</comment>
<feature type="region of interest" description="Disordered" evidence="17">
    <location>
        <begin position="1"/>
        <end position="22"/>
    </location>
</feature>
<evidence type="ECO:0000256" key="11">
    <source>
        <dbReference type="ARBA" id="ARBA00023222"/>
    </source>
</evidence>
<dbReference type="AlphaFoldDB" id="A0AAD5TMR2"/>
<dbReference type="InterPro" id="IPR036979">
    <property type="entry name" value="CM_dom_sf"/>
</dbReference>
<evidence type="ECO:0000256" key="16">
    <source>
        <dbReference type="ARBA" id="ARBA00031520"/>
    </source>
</evidence>
<dbReference type="PROSITE" id="PS51171">
    <property type="entry name" value="PREPHENATE_DEHYDR_3"/>
    <property type="match status" value="1"/>
</dbReference>
<dbReference type="CDD" id="cd13532">
    <property type="entry name" value="PBP2_PDT_like"/>
    <property type="match status" value="1"/>
</dbReference>
<evidence type="ECO:0000256" key="5">
    <source>
        <dbReference type="ARBA" id="ARBA00004817"/>
    </source>
</evidence>
<comment type="catalytic activity">
    <reaction evidence="1">
        <text>chorismate = prephenate</text>
        <dbReference type="Rhea" id="RHEA:13897"/>
        <dbReference type="ChEBI" id="CHEBI:29748"/>
        <dbReference type="ChEBI" id="CHEBI:29934"/>
        <dbReference type="EC" id="5.4.99.5"/>
    </reaction>
</comment>
<keyword evidence="14" id="KW-0511">Multifunctional enzyme</keyword>
<evidence type="ECO:0000256" key="9">
    <source>
        <dbReference type="ARBA" id="ARBA00022605"/>
    </source>
</evidence>
<dbReference type="Pfam" id="PF01842">
    <property type="entry name" value="ACT"/>
    <property type="match status" value="1"/>
</dbReference>
<evidence type="ECO:0000256" key="10">
    <source>
        <dbReference type="ARBA" id="ARBA00023141"/>
    </source>
</evidence>
<keyword evidence="13" id="KW-0456">Lyase</keyword>
<reference evidence="21" key="1">
    <citation type="submission" date="2020-05" db="EMBL/GenBank/DDBJ databases">
        <title>Phylogenomic resolution of chytrid fungi.</title>
        <authorList>
            <person name="Stajich J.E."/>
            <person name="Amses K."/>
            <person name="Simmons R."/>
            <person name="Seto K."/>
            <person name="Myers J."/>
            <person name="Bonds A."/>
            <person name="Quandt C.A."/>
            <person name="Barry K."/>
            <person name="Liu P."/>
            <person name="Grigoriev I."/>
            <person name="Longcore J.E."/>
            <person name="James T.Y."/>
        </authorList>
    </citation>
    <scope>NUCLEOTIDE SEQUENCE</scope>
    <source>
        <strain evidence="21">JEL0379</strain>
    </source>
</reference>
<accession>A0AAD5TMR2</accession>
<feature type="compositionally biased region" description="Polar residues" evidence="17">
    <location>
        <begin position="1"/>
        <end position="21"/>
    </location>
</feature>
<evidence type="ECO:0000256" key="3">
    <source>
        <dbReference type="ARBA" id="ARBA00004496"/>
    </source>
</evidence>
<dbReference type="InterPro" id="IPR001086">
    <property type="entry name" value="Preph_deHydtase"/>
</dbReference>
<keyword evidence="10" id="KW-0057">Aromatic amino acid biosynthesis</keyword>
<feature type="domain" description="Prephenate dehydratase" evidence="19">
    <location>
        <begin position="117"/>
        <end position="297"/>
    </location>
</feature>
<evidence type="ECO:0000256" key="12">
    <source>
        <dbReference type="ARBA" id="ARBA00023235"/>
    </source>
</evidence>
<comment type="caution">
    <text evidence="21">The sequence shown here is derived from an EMBL/GenBank/DDBJ whole genome shotgun (WGS) entry which is preliminary data.</text>
</comment>
<evidence type="ECO:0000256" key="7">
    <source>
        <dbReference type="ARBA" id="ARBA00014401"/>
    </source>
</evidence>
<evidence type="ECO:0000256" key="8">
    <source>
        <dbReference type="ARBA" id="ARBA00022490"/>
    </source>
</evidence>
<comment type="pathway">
    <text evidence="4">Amino-acid biosynthesis; L-phenylalanine biosynthesis; phenylpyruvate from prephenate: step 1/1.</text>
</comment>
<evidence type="ECO:0000256" key="2">
    <source>
        <dbReference type="ARBA" id="ARBA00002364"/>
    </source>
</evidence>
<dbReference type="Gene3D" id="3.30.70.260">
    <property type="match status" value="1"/>
</dbReference>
<dbReference type="Gene3D" id="3.40.190.10">
    <property type="entry name" value="Periplasmic binding protein-like II"/>
    <property type="match status" value="2"/>
</dbReference>
<evidence type="ECO:0000256" key="14">
    <source>
        <dbReference type="ARBA" id="ARBA00023268"/>
    </source>
</evidence>
<evidence type="ECO:0000256" key="17">
    <source>
        <dbReference type="SAM" id="MobiDB-lite"/>
    </source>
</evidence>
<dbReference type="EMBL" id="JADGJQ010000041">
    <property type="protein sequence ID" value="KAJ3176449.1"/>
    <property type="molecule type" value="Genomic_DNA"/>
</dbReference>
<dbReference type="PIRSF" id="PIRSF001500">
    <property type="entry name" value="Chor_mut_pdt_Ppr"/>
    <property type="match status" value="1"/>
</dbReference>
<evidence type="ECO:0000256" key="13">
    <source>
        <dbReference type="ARBA" id="ARBA00023239"/>
    </source>
</evidence>
<evidence type="ECO:0000259" key="19">
    <source>
        <dbReference type="PROSITE" id="PS51171"/>
    </source>
</evidence>
<dbReference type="PANTHER" id="PTHR21022:SF19">
    <property type="entry name" value="PREPHENATE DEHYDRATASE-RELATED"/>
    <property type="match status" value="1"/>
</dbReference>
<dbReference type="CDD" id="cd04905">
    <property type="entry name" value="ACT_CM-PDT"/>
    <property type="match status" value="1"/>
</dbReference>
<dbReference type="EC" id="4.2.1.51" evidence="6"/>
<feature type="domain" description="Chorismate mutase" evidence="18">
    <location>
        <begin position="19"/>
        <end position="117"/>
    </location>
</feature>
<keyword evidence="11" id="KW-0584">Phenylalanine biosynthesis</keyword>
<dbReference type="PROSITE" id="PS51168">
    <property type="entry name" value="CHORISMATE_MUT_2"/>
    <property type="match status" value="1"/>
</dbReference>
<dbReference type="InterPro" id="IPR045865">
    <property type="entry name" value="ACT-like_dom_sf"/>
</dbReference>
<sequence length="398" mass="42787">MAQDSSNSNSTITTVQGQQHAPSDLATLRSRIDSLDESLVALLNERASISVNIGLAKQKAATVGGLPADDHIHRPSREKQIYDRLETLNHGPLPTPAIQSIFREVMSASISLQRTTTIAFLGPRGTYTHQVAYARFGDSVQYVAQGTIDEVFDAVESRRVTYGVVPFENSKFGSVVQTLDRFCAGASAPSVQIRAEHYLAVSHALLVNRGTGKSQIKRVYSHPQAFGQCQAYIARNLRGVEQVNVASTARAAELAAGEEGAAAICSSACAGLFGLEVADEAIEDAKDNTTRFFIIGDTSDSPSADDRTLVSFTVDHRQAGALCDALAVLKEHGINLTKIDSRPSGQRPWHFFFFIEMTGHMATADVASAIEGLKAHCLDVRVLGSYPSQRPKADNGGL</sequence>
<dbReference type="InterPro" id="IPR002701">
    <property type="entry name" value="CM_II_prokaryot"/>
</dbReference>
<dbReference type="GO" id="GO:0046417">
    <property type="term" value="P:chorismate metabolic process"/>
    <property type="evidence" value="ECO:0007669"/>
    <property type="project" value="InterPro"/>
</dbReference>
<evidence type="ECO:0000256" key="6">
    <source>
        <dbReference type="ARBA" id="ARBA00013147"/>
    </source>
</evidence>
<evidence type="ECO:0000256" key="15">
    <source>
        <dbReference type="ARBA" id="ARBA00031175"/>
    </source>
</evidence>
<dbReference type="NCBIfam" id="NF008865">
    <property type="entry name" value="PRK11898.1"/>
    <property type="match status" value="1"/>
</dbReference>
<dbReference type="PANTHER" id="PTHR21022">
    <property type="entry name" value="PREPHENATE DEHYDRATASE P PROTEIN"/>
    <property type="match status" value="1"/>
</dbReference>
<dbReference type="SUPFAM" id="SSF55021">
    <property type="entry name" value="ACT-like"/>
    <property type="match status" value="1"/>
</dbReference>
<dbReference type="InterPro" id="IPR036263">
    <property type="entry name" value="Chorismate_II_sf"/>
</dbReference>
<dbReference type="GO" id="GO:0005737">
    <property type="term" value="C:cytoplasm"/>
    <property type="evidence" value="ECO:0007669"/>
    <property type="project" value="UniProtKB-SubCell"/>
</dbReference>
<organism evidence="21 22">
    <name type="scientific">Geranomyces variabilis</name>
    <dbReference type="NCBI Taxonomy" id="109894"/>
    <lineage>
        <taxon>Eukaryota</taxon>
        <taxon>Fungi</taxon>
        <taxon>Fungi incertae sedis</taxon>
        <taxon>Chytridiomycota</taxon>
        <taxon>Chytridiomycota incertae sedis</taxon>
        <taxon>Chytridiomycetes</taxon>
        <taxon>Spizellomycetales</taxon>
        <taxon>Powellomycetaceae</taxon>
        <taxon>Geranomyces</taxon>
    </lineage>
</organism>
<dbReference type="GO" id="GO:0004106">
    <property type="term" value="F:chorismate mutase activity"/>
    <property type="evidence" value="ECO:0007669"/>
    <property type="project" value="UniProtKB-EC"/>
</dbReference>
<dbReference type="InterPro" id="IPR002912">
    <property type="entry name" value="ACT_dom"/>
</dbReference>
<keyword evidence="12" id="KW-0413">Isomerase</keyword>
<dbReference type="GO" id="GO:0004664">
    <property type="term" value="F:prephenate dehydratase activity"/>
    <property type="evidence" value="ECO:0007669"/>
    <property type="project" value="UniProtKB-EC"/>
</dbReference>